<dbReference type="Proteomes" id="UP000597459">
    <property type="component" value="Unassembled WGS sequence"/>
</dbReference>
<accession>A0A967B948</accession>
<evidence type="ECO:0000313" key="3">
    <source>
        <dbReference type="Proteomes" id="UP000597459"/>
    </source>
</evidence>
<sequence>MSKRSFPITRNDAREIIFGVMGFMLFMGLVTVLIVGPGFFLPDIDDLISLL</sequence>
<proteinExistence type="predicted"/>
<feature type="transmembrane region" description="Helical" evidence="1">
    <location>
        <begin position="16"/>
        <end position="41"/>
    </location>
</feature>
<keyword evidence="3" id="KW-1185">Reference proteome</keyword>
<dbReference type="EMBL" id="WOTH01000053">
    <property type="protein sequence ID" value="NHO55183.1"/>
    <property type="molecule type" value="Genomic_DNA"/>
</dbReference>
<protein>
    <submittedName>
        <fullName evidence="2">Uncharacterized protein</fullName>
    </submittedName>
</protein>
<organism evidence="2 3">
    <name type="scientific">Acetobacter estunensis</name>
    <dbReference type="NCBI Taxonomy" id="104097"/>
    <lineage>
        <taxon>Bacteria</taxon>
        <taxon>Pseudomonadati</taxon>
        <taxon>Pseudomonadota</taxon>
        <taxon>Alphaproteobacteria</taxon>
        <taxon>Acetobacterales</taxon>
        <taxon>Acetobacteraceae</taxon>
        <taxon>Acetobacter</taxon>
    </lineage>
</organism>
<comment type="caution">
    <text evidence="2">The sequence shown here is derived from an EMBL/GenBank/DDBJ whole genome shotgun (WGS) entry which is preliminary data.</text>
</comment>
<reference evidence="2" key="1">
    <citation type="submission" date="2019-11" db="EMBL/GenBank/DDBJ databases">
        <title>Description of new Acetobacter species.</title>
        <authorList>
            <person name="Cleenwerck I."/>
            <person name="Sombolestani A.S."/>
        </authorList>
    </citation>
    <scope>NUCLEOTIDE SEQUENCE</scope>
    <source>
        <strain evidence="2">LMG 1626</strain>
    </source>
</reference>
<keyword evidence="1" id="KW-1133">Transmembrane helix</keyword>
<dbReference type="RefSeq" id="WP_166318541.1">
    <property type="nucleotide sequence ID" value="NZ_WOTH01000053.1"/>
</dbReference>
<dbReference type="AlphaFoldDB" id="A0A967B948"/>
<evidence type="ECO:0000313" key="2">
    <source>
        <dbReference type="EMBL" id="NHO55183.1"/>
    </source>
</evidence>
<evidence type="ECO:0000256" key="1">
    <source>
        <dbReference type="SAM" id="Phobius"/>
    </source>
</evidence>
<keyword evidence="1" id="KW-0812">Transmembrane</keyword>
<keyword evidence="1" id="KW-0472">Membrane</keyword>
<name>A0A967B948_9PROT</name>
<gene>
    <name evidence="2" type="ORF">GOB87_14750</name>
</gene>